<keyword evidence="10" id="KW-0238">DNA-binding</keyword>
<dbReference type="InParanoid" id="J3K178"/>
<reference evidence="11" key="1">
    <citation type="journal article" date="2009" name="Genome Res.">
        <title>Comparative genomic analyses of the human fungal pathogens Coccidioides and their relatives.</title>
        <authorList>
            <person name="Sharpton T.J."/>
            <person name="Stajich J.E."/>
            <person name="Rounsley S.D."/>
            <person name="Gardner M.J."/>
            <person name="Wortman J.R."/>
            <person name="Jordar V.S."/>
            <person name="Maiti R."/>
            <person name="Kodira C.D."/>
            <person name="Neafsey D.E."/>
            <person name="Zeng Q."/>
            <person name="Hung C.-Y."/>
            <person name="McMahan C."/>
            <person name="Muszewska A."/>
            <person name="Grynberg M."/>
            <person name="Mandel M.A."/>
            <person name="Kellner E.M."/>
            <person name="Barker B.M."/>
            <person name="Galgiani J.N."/>
            <person name="Orbach M.J."/>
            <person name="Kirkland T.N."/>
            <person name="Cole G.T."/>
            <person name="Henn M.R."/>
            <person name="Birren B.W."/>
            <person name="Taylor J.W."/>
        </authorList>
    </citation>
    <scope>NUCLEOTIDE SEQUENCE [LARGE SCALE GENOMIC DNA]</scope>
    <source>
        <strain evidence="11">RS</strain>
    </source>
</reference>
<keyword evidence="6" id="KW-0539">Nucleus</keyword>
<keyword evidence="5" id="KW-0862">Zinc</keyword>
<dbReference type="GO" id="GO:0045944">
    <property type="term" value="P:positive regulation of transcription by RNA polymerase II"/>
    <property type="evidence" value="ECO:0007669"/>
    <property type="project" value="UniProtKB-ARBA"/>
</dbReference>
<dbReference type="KEGG" id="cim:CIMG_10303"/>
<dbReference type="FunFam" id="3.30.160.60:FF:000145">
    <property type="entry name" value="Zinc finger protein 574"/>
    <property type="match status" value="1"/>
</dbReference>
<evidence type="ECO:0000256" key="5">
    <source>
        <dbReference type="ARBA" id="ARBA00022833"/>
    </source>
</evidence>
<evidence type="ECO:0000256" key="3">
    <source>
        <dbReference type="ARBA" id="ARBA00022737"/>
    </source>
</evidence>
<evidence type="ECO:0000256" key="4">
    <source>
        <dbReference type="ARBA" id="ARBA00022771"/>
    </source>
</evidence>
<dbReference type="PANTHER" id="PTHR19818:SF139">
    <property type="entry name" value="PAIR-RULE PROTEIN ODD-PAIRED"/>
    <property type="match status" value="1"/>
</dbReference>
<dbReference type="GO" id="GO:0000981">
    <property type="term" value="F:DNA-binding transcription factor activity, RNA polymerase II-specific"/>
    <property type="evidence" value="ECO:0007669"/>
    <property type="project" value="TreeGrafter"/>
</dbReference>
<dbReference type="SUPFAM" id="SSF57667">
    <property type="entry name" value="beta-beta-alpha zinc fingers"/>
    <property type="match status" value="3"/>
</dbReference>
<organism evidence="10 11">
    <name type="scientific">Coccidioides immitis (strain RS)</name>
    <name type="common">Valley fever fungus</name>
    <dbReference type="NCBI Taxonomy" id="246410"/>
    <lineage>
        <taxon>Eukaryota</taxon>
        <taxon>Fungi</taxon>
        <taxon>Dikarya</taxon>
        <taxon>Ascomycota</taxon>
        <taxon>Pezizomycotina</taxon>
        <taxon>Eurotiomycetes</taxon>
        <taxon>Eurotiomycetidae</taxon>
        <taxon>Onygenales</taxon>
        <taxon>Onygenaceae</taxon>
        <taxon>Coccidioides</taxon>
    </lineage>
</organism>
<keyword evidence="3" id="KW-0677">Repeat</keyword>
<evidence type="ECO:0000256" key="2">
    <source>
        <dbReference type="ARBA" id="ARBA00022723"/>
    </source>
</evidence>
<dbReference type="GO" id="GO:0008270">
    <property type="term" value="F:zinc ion binding"/>
    <property type="evidence" value="ECO:0007669"/>
    <property type="project" value="UniProtKB-KW"/>
</dbReference>
<dbReference type="PROSITE" id="PS00028">
    <property type="entry name" value="ZINC_FINGER_C2H2_1"/>
    <property type="match status" value="3"/>
</dbReference>
<feature type="domain" description="C2H2-type" evidence="9">
    <location>
        <begin position="428"/>
        <end position="455"/>
    </location>
</feature>
<keyword evidence="2" id="KW-0479">Metal-binding</keyword>
<dbReference type="PROSITE" id="PS50157">
    <property type="entry name" value="ZINC_FINGER_C2H2_2"/>
    <property type="match status" value="3"/>
</dbReference>
<keyword evidence="11" id="KW-1185">Reference proteome</keyword>
<feature type="region of interest" description="Disordered" evidence="8">
    <location>
        <begin position="509"/>
        <end position="532"/>
    </location>
</feature>
<evidence type="ECO:0000256" key="6">
    <source>
        <dbReference type="ARBA" id="ARBA00023242"/>
    </source>
</evidence>
<dbReference type="GO" id="GO:0000978">
    <property type="term" value="F:RNA polymerase II cis-regulatory region sequence-specific DNA binding"/>
    <property type="evidence" value="ECO:0007669"/>
    <property type="project" value="TreeGrafter"/>
</dbReference>
<feature type="compositionally biased region" description="Polar residues" evidence="8">
    <location>
        <begin position="278"/>
        <end position="294"/>
    </location>
</feature>
<keyword evidence="4 7" id="KW-0863">Zinc-finger</keyword>
<evidence type="ECO:0000313" key="10">
    <source>
        <dbReference type="EMBL" id="EAS27698.3"/>
    </source>
</evidence>
<dbReference type="Proteomes" id="UP000001261">
    <property type="component" value="Unassembled WGS sequence"/>
</dbReference>
<feature type="region of interest" description="Disordered" evidence="8">
    <location>
        <begin position="278"/>
        <end position="301"/>
    </location>
</feature>
<dbReference type="PANTHER" id="PTHR19818">
    <property type="entry name" value="ZINC FINGER PROTEIN ZIC AND GLI"/>
    <property type="match status" value="1"/>
</dbReference>
<evidence type="ECO:0000313" key="11">
    <source>
        <dbReference type="Proteomes" id="UP000001261"/>
    </source>
</evidence>
<dbReference type="Pfam" id="PF00096">
    <property type="entry name" value="zf-C2H2"/>
    <property type="match status" value="3"/>
</dbReference>
<dbReference type="VEuPathDB" id="FungiDB:CIMG_10303"/>
<dbReference type="STRING" id="246410.J3K178"/>
<evidence type="ECO:0000256" key="1">
    <source>
        <dbReference type="ARBA" id="ARBA00004123"/>
    </source>
</evidence>
<name>J3K178_COCIM</name>
<dbReference type="InterPro" id="IPR036236">
    <property type="entry name" value="Znf_C2H2_sf"/>
</dbReference>
<evidence type="ECO:0000256" key="7">
    <source>
        <dbReference type="PROSITE-ProRule" id="PRU00042"/>
    </source>
</evidence>
<feature type="domain" description="C2H2-type" evidence="9">
    <location>
        <begin position="485"/>
        <end position="517"/>
    </location>
</feature>
<dbReference type="RefSeq" id="XP_001239281.2">
    <property type="nucleotide sequence ID" value="XM_001239280.2"/>
</dbReference>
<accession>J3K178</accession>
<reference evidence="11" key="2">
    <citation type="journal article" date="2010" name="Genome Res.">
        <title>Population genomic sequencing of Coccidioides fungi reveals recent hybridization and transposon control.</title>
        <authorList>
            <person name="Neafsey D.E."/>
            <person name="Barker B.M."/>
            <person name="Sharpton T.J."/>
            <person name="Stajich J.E."/>
            <person name="Park D.J."/>
            <person name="Whiston E."/>
            <person name="Hung C.-Y."/>
            <person name="McMahan C."/>
            <person name="White J."/>
            <person name="Sykes S."/>
            <person name="Heiman D."/>
            <person name="Young S."/>
            <person name="Zeng Q."/>
            <person name="Abouelleil A."/>
            <person name="Aftuck L."/>
            <person name="Bessette D."/>
            <person name="Brown A."/>
            <person name="FitzGerald M."/>
            <person name="Lui A."/>
            <person name="Macdonald J.P."/>
            <person name="Priest M."/>
            <person name="Orbach M.J."/>
            <person name="Galgiani J.N."/>
            <person name="Kirkland T.N."/>
            <person name="Cole G.T."/>
            <person name="Birren B.W."/>
            <person name="Henn M.R."/>
            <person name="Taylor J.W."/>
            <person name="Rounsley S.D."/>
        </authorList>
    </citation>
    <scope>GENOME REANNOTATION</scope>
    <source>
        <strain evidence="11">RS</strain>
    </source>
</reference>
<protein>
    <submittedName>
        <fullName evidence="10">DNA-binding protein</fullName>
    </submittedName>
</protein>
<dbReference type="InterPro" id="IPR013087">
    <property type="entry name" value="Znf_C2H2_type"/>
</dbReference>
<evidence type="ECO:0000259" key="9">
    <source>
        <dbReference type="PROSITE" id="PS50157"/>
    </source>
</evidence>
<gene>
    <name evidence="10" type="ORF">CIMG_10303</name>
</gene>
<dbReference type="GO" id="GO:0005634">
    <property type="term" value="C:nucleus"/>
    <property type="evidence" value="ECO:0007669"/>
    <property type="project" value="UniProtKB-SubCell"/>
</dbReference>
<dbReference type="Gene3D" id="3.30.160.60">
    <property type="entry name" value="Classic Zinc Finger"/>
    <property type="match status" value="5"/>
</dbReference>
<dbReference type="SMART" id="SM00355">
    <property type="entry name" value="ZnF_C2H2"/>
    <property type="match status" value="6"/>
</dbReference>
<dbReference type="OMA" id="FHMLGMC"/>
<dbReference type="FunFam" id="3.30.160.60:FF:000478">
    <property type="entry name" value="Zinc finger protein 133"/>
    <property type="match status" value="1"/>
</dbReference>
<proteinExistence type="predicted"/>
<dbReference type="GeneID" id="4557764"/>
<evidence type="ECO:0000256" key="8">
    <source>
        <dbReference type="SAM" id="MobiDB-lite"/>
    </source>
</evidence>
<dbReference type="OrthoDB" id="3437960at2759"/>
<feature type="compositionally biased region" description="Polar residues" evidence="8">
    <location>
        <begin position="515"/>
        <end position="532"/>
    </location>
</feature>
<sequence>MSPKPETDPFCLECHWENYHMADGNLLSGPECFDISCWSGADFDNHNSLSCNLSAECCNMDDCADACTTVCDGFVDCDKSTICSESYCDNLNCEKTSTACYDKNCIEVHYDNVHQTHENNFLSQDGSLNWDCMTLGPEHGNCGFHGENFDGSFTSHIHPSGTTVACELSSIKDLSQSHFSDQQTPFDSHSHIVSGPCLNHGLGAICISNTTELCHNTGNCTYQRKIGGNLPLGSCSGISTPFASLHSSRTANHRHHHGHGSFQALALQLYHRRQEATPTITASTRSTPSLSMHSSPVPAPMGQEATGTPLFDASNFLGAEELHICRWVGNKLENKICGEIFPDAGSLQKHLTTAHADPTQGCQGQGYYCCWEGCSRPDEPFSQKSKLQGHFLTHSNYKSFRCSICGKPFARQATLERHERSHRGDKPYKCKECGKKFTDSSELKTHMRTHTGEKPFKCNHPGCTFETGDSSNMSSHKLTHGERKHKCPYPGCSKSFTRPDQLKRHLKGTHKHTNVFPSRLTSPIGNPSTPQI</sequence>
<dbReference type="AlphaFoldDB" id="J3K178"/>
<dbReference type="InterPro" id="IPR050329">
    <property type="entry name" value="GLI_C2H2-zinc-finger"/>
</dbReference>
<comment type="subcellular location">
    <subcellularLocation>
        <location evidence="1">Nucleus</location>
    </subcellularLocation>
</comment>
<dbReference type="EMBL" id="GG704915">
    <property type="protein sequence ID" value="EAS27698.3"/>
    <property type="molecule type" value="Genomic_DNA"/>
</dbReference>
<feature type="domain" description="C2H2-type" evidence="9">
    <location>
        <begin position="400"/>
        <end position="427"/>
    </location>
</feature>